<feature type="compositionally biased region" description="Basic residues" evidence="1">
    <location>
        <begin position="187"/>
        <end position="196"/>
    </location>
</feature>
<evidence type="ECO:0000313" key="2">
    <source>
        <dbReference type="EMBL" id="KAK1761435.1"/>
    </source>
</evidence>
<feature type="compositionally biased region" description="Polar residues" evidence="1">
    <location>
        <begin position="251"/>
        <end position="261"/>
    </location>
</feature>
<gene>
    <name evidence="2" type="ORF">QBC47DRAFT_397402</name>
</gene>
<feature type="compositionally biased region" description="Polar residues" evidence="1">
    <location>
        <begin position="221"/>
        <end position="234"/>
    </location>
</feature>
<dbReference type="Proteomes" id="UP001239445">
    <property type="component" value="Unassembled WGS sequence"/>
</dbReference>
<feature type="region of interest" description="Disordered" evidence="1">
    <location>
        <begin position="247"/>
        <end position="286"/>
    </location>
</feature>
<evidence type="ECO:0000313" key="3">
    <source>
        <dbReference type="Proteomes" id="UP001239445"/>
    </source>
</evidence>
<feature type="region of interest" description="Disordered" evidence="1">
    <location>
        <begin position="156"/>
        <end position="234"/>
    </location>
</feature>
<comment type="caution">
    <text evidence="2">The sequence shown here is derived from an EMBL/GenBank/DDBJ whole genome shotgun (WGS) entry which is preliminary data.</text>
</comment>
<evidence type="ECO:0000256" key="1">
    <source>
        <dbReference type="SAM" id="MobiDB-lite"/>
    </source>
</evidence>
<feature type="region of interest" description="Disordered" evidence="1">
    <location>
        <begin position="344"/>
        <end position="386"/>
    </location>
</feature>
<feature type="compositionally biased region" description="Low complexity" evidence="1">
    <location>
        <begin position="262"/>
        <end position="279"/>
    </location>
</feature>
<name>A0AAJ0BN95_9PEZI</name>
<protein>
    <submittedName>
        <fullName evidence="2">Uncharacterized protein</fullName>
    </submittedName>
</protein>
<reference evidence="2" key="1">
    <citation type="submission" date="2023-06" db="EMBL/GenBank/DDBJ databases">
        <title>Genome-scale phylogeny and comparative genomics of the fungal order Sordariales.</title>
        <authorList>
            <consortium name="Lawrence Berkeley National Laboratory"/>
            <person name="Hensen N."/>
            <person name="Bonometti L."/>
            <person name="Westerberg I."/>
            <person name="Brannstrom I.O."/>
            <person name="Guillou S."/>
            <person name="Cros-Aarteil S."/>
            <person name="Calhoun S."/>
            <person name="Haridas S."/>
            <person name="Kuo A."/>
            <person name="Mondo S."/>
            <person name="Pangilinan J."/>
            <person name="Riley R."/>
            <person name="Labutti K."/>
            <person name="Andreopoulos B."/>
            <person name="Lipzen A."/>
            <person name="Chen C."/>
            <person name="Yanf M."/>
            <person name="Daum C."/>
            <person name="Ng V."/>
            <person name="Clum A."/>
            <person name="Steindorff A."/>
            <person name="Ohm R."/>
            <person name="Martin F."/>
            <person name="Silar P."/>
            <person name="Natvig D."/>
            <person name="Lalanne C."/>
            <person name="Gautier V."/>
            <person name="Ament-Velasquez S.L."/>
            <person name="Kruys A."/>
            <person name="Hutchinson M.I."/>
            <person name="Powell A.J."/>
            <person name="Barry K."/>
            <person name="Miller A.N."/>
            <person name="Grigoriev I.V."/>
            <person name="Debuchy R."/>
            <person name="Gladieux P."/>
            <person name="Thoren M.H."/>
            <person name="Johannesson H."/>
        </authorList>
    </citation>
    <scope>NUCLEOTIDE SEQUENCE</scope>
    <source>
        <strain evidence="2">PSN4</strain>
    </source>
</reference>
<feature type="compositionally biased region" description="Polar residues" evidence="1">
    <location>
        <begin position="373"/>
        <end position="382"/>
    </location>
</feature>
<accession>A0AAJ0BN95</accession>
<feature type="compositionally biased region" description="Basic and acidic residues" evidence="1">
    <location>
        <begin position="168"/>
        <end position="177"/>
    </location>
</feature>
<proteinExistence type="predicted"/>
<sequence>MSSNKKAKKDDEEFNGWVNANRRKARARLLKKIEGHNLTELQRGDSTLRIAAFDSNNNLDFLQRMMAEGHRVEHIAADPTLTGDGQGTYPMPVMITFRGPKSAHVVVSAMFGMDVDDKTKEEALREVMPAGPVPDELLEWKRKNKKHNWMQDVIQQEQAASGKGRRRVGPDKKRARETDEDDTAQRAPKRTRRVLKGKQPAVLDDNPAAGASQDSFGLGMSQPSTTASFPAQSSEDADMMQFLGSLDPLLSQPSTTTSFAAQSGQGSSGLGLNQTSTTTPFAGGSNEDTGMMWFAPELGQDSTAQSFTAEPNQVSTTTPFGAEASLDADMMQFLGSLDPLLSQPSTAPSFAAQSTQDTDMMQSSHGSFGLGLSQPSTTTSFPAESRDDTDMTWINAFGLGAGQYPTAPSFTAEPGQVPTTTPFGAESGLDMDMMRMGFGPDLDQPSTAPSFAADSNLDLDMLDPDLFSDMDFTLDLGNPSTATPFRRFE</sequence>
<dbReference type="AlphaFoldDB" id="A0AAJ0BN95"/>
<dbReference type="EMBL" id="MU839827">
    <property type="protein sequence ID" value="KAK1761435.1"/>
    <property type="molecule type" value="Genomic_DNA"/>
</dbReference>
<feature type="compositionally biased region" description="Polar residues" evidence="1">
    <location>
        <begin position="344"/>
        <end position="366"/>
    </location>
</feature>
<organism evidence="2 3">
    <name type="scientific">Echria macrotheca</name>
    <dbReference type="NCBI Taxonomy" id="438768"/>
    <lineage>
        <taxon>Eukaryota</taxon>
        <taxon>Fungi</taxon>
        <taxon>Dikarya</taxon>
        <taxon>Ascomycota</taxon>
        <taxon>Pezizomycotina</taxon>
        <taxon>Sordariomycetes</taxon>
        <taxon>Sordariomycetidae</taxon>
        <taxon>Sordariales</taxon>
        <taxon>Schizotheciaceae</taxon>
        <taxon>Echria</taxon>
    </lineage>
</organism>
<keyword evidence="3" id="KW-1185">Reference proteome</keyword>